<keyword evidence="3" id="KW-0539">Nucleus</keyword>
<protein>
    <recommendedName>
        <fullName evidence="4">HMG box domain-containing protein</fullName>
    </recommendedName>
</protein>
<organism evidence="5 6">
    <name type="scientific">Polyplax serrata</name>
    <name type="common">Common mouse louse</name>
    <dbReference type="NCBI Taxonomy" id="468196"/>
    <lineage>
        <taxon>Eukaryota</taxon>
        <taxon>Metazoa</taxon>
        <taxon>Ecdysozoa</taxon>
        <taxon>Arthropoda</taxon>
        <taxon>Hexapoda</taxon>
        <taxon>Insecta</taxon>
        <taxon>Pterygota</taxon>
        <taxon>Neoptera</taxon>
        <taxon>Paraneoptera</taxon>
        <taxon>Psocodea</taxon>
        <taxon>Troctomorpha</taxon>
        <taxon>Phthiraptera</taxon>
        <taxon>Anoplura</taxon>
        <taxon>Polyplacidae</taxon>
        <taxon>Polyplax</taxon>
    </lineage>
</organism>
<dbReference type="SUPFAM" id="SSF54211">
    <property type="entry name" value="Ribosomal protein S5 domain 2-like"/>
    <property type="match status" value="1"/>
</dbReference>
<dbReference type="CDD" id="cd16926">
    <property type="entry name" value="HATPase_MutL-MLH-PMS-like"/>
    <property type="match status" value="1"/>
</dbReference>
<gene>
    <name evidence="5" type="ORF">RUM44_000739</name>
</gene>
<dbReference type="Proteomes" id="UP001359485">
    <property type="component" value="Unassembled WGS sequence"/>
</dbReference>
<evidence type="ECO:0000313" key="5">
    <source>
        <dbReference type="EMBL" id="KAK6635487.1"/>
    </source>
</evidence>
<proteinExistence type="inferred from homology"/>
<dbReference type="InterPro" id="IPR020568">
    <property type="entry name" value="Ribosomal_Su5_D2-typ_SF"/>
</dbReference>
<feature type="domain" description="HMG box" evidence="4">
    <location>
        <begin position="628"/>
        <end position="698"/>
    </location>
</feature>
<dbReference type="InterPro" id="IPR036890">
    <property type="entry name" value="HATPase_C_sf"/>
</dbReference>
<dbReference type="Pfam" id="PF00505">
    <property type="entry name" value="HMG_box"/>
    <property type="match status" value="1"/>
</dbReference>
<dbReference type="PANTHER" id="PTHR10073:SF54">
    <property type="entry name" value="PMS1 PROTEIN HOMOLOG 1"/>
    <property type="match status" value="1"/>
</dbReference>
<dbReference type="InterPro" id="IPR014762">
    <property type="entry name" value="DNA_mismatch_repair_CS"/>
</dbReference>
<dbReference type="EMBL" id="JAWJWF010000003">
    <property type="protein sequence ID" value="KAK6635487.1"/>
    <property type="molecule type" value="Genomic_DNA"/>
</dbReference>
<dbReference type="PANTHER" id="PTHR10073">
    <property type="entry name" value="DNA MISMATCH REPAIR PROTEIN MLH, PMS, MUTL"/>
    <property type="match status" value="1"/>
</dbReference>
<dbReference type="InterPro" id="IPR038973">
    <property type="entry name" value="MutL/Mlh/Pms-like"/>
</dbReference>
<dbReference type="InterPro" id="IPR002099">
    <property type="entry name" value="MutL/Mlh/PMS"/>
</dbReference>
<keyword evidence="3" id="KW-0238">DNA-binding</keyword>
<dbReference type="Pfam" id="PF01119">
    <property type="entry name" value="DNA_mis_repair"/>
    <property type="match status" value="1"/>
</dbReference>
<dbReference type="PROSITE" id="PS00058">
    <property type="entry name" value="DNA_MISMATCH_REPAIR_1"/>
    <property type="match status" value="1"/>
</dbReference>
<dbReference type="InterPro" id="IPR036910">
    <property type="entry name" value="HMG_box_dom_sf"/>
</dbReference>
<evidence type="ECO:0000256" key="3">
    <source>
        <dbReference type="PROSITE-ProRule" id="PRU00267"/>
    </source>
</evidence>
<evidence type="ECO:0000256" key="2">
    <source>
        <dbReference type="ARBA" id="ARBA00022763"/>
    </source>
</evidence>
<dbReference type="Pfam" id="PF13589">
    <property type="entry name" value="HATPase_c_3"/>
    <property type="match status" value="1"/>
</dbReference>
<comment type="caution">
    <text evidence="5">The sequence shown here is derived from an EMBL/GenBank/DDBJ whole genome shotgun (WGS) entry which is preliminary data.</text>
</comment>
<dbReference type="SMART" id="SM00398">
    <property type="entry name" value="HMG"/>
    <property type="match status" value="1"/>
</dbReference>
<dbReference type="Gene3D" id="3.30.230.10">
    <property type="match status" value="1"/>
</dbReference>
<dbReference type="NCBIfam" id="TIGR00585">
    <property type="entry name" value="mutl"/>
    <property type="match status" value="1"/>
</dbReference>
<keyword evidence="2" id="KW-0227">DNA damage</keyword>
<dbReference type="Gene3D" id="1.10.30.10">
    <property type="entry name" value="High mobility group box domain"/>
    <property type="match status" value="1"/>
</dbReference>
<dbReference type="SMART" id="SM01340">
    <property type="entry name" value="DNA_mis_repair"/>
    <property type="match status" value="1"/>
</dbReference>
<name>A0ABR1B8W9_POLSC</name>
<dbReference type="InterPro" id="IPR009071">
    <property type="entry name" value="HMG_box_dom"/>
</dbReference>
<dbReference type="InterPro" id="IPR014721">
    <property type="entry name" value="Ribsml_uS5_D2-typ_fold_subgr"/>
</dbReference>
<reference evidence="5 6" key="1">
    <citation type="submission" date="2023-09" db="EMBL/GenBank/DDBJ databases">
        <title>Genomes of two closely related lineages of the louse Polyplax serrata with different host specificities.</title>
        <authorList>
            <person name="Martinu J."/>
            <person name="Tarabai H."/>
            <person name="Stefka J."/>
            <person name="Hypsa V."/>
        </authorList>
    </citation>
    <scope>NUCLEOTIDE SEQUENCE [LARGE SCALE GENOMIC DNA]</scope>
    <source>
        <strain evidence="5">98ZLc_SE</strain>
    </source>
</reference>
<dbReference type="PROSITE" id="PS50118">
    <property type="entry name" value="HMG_BOX_2"/>
    <property type="match status" value="1"/>
</dbReference>
<dbReference type="InterPro" id="IPR013507">
    <property type="entry name" value="DNA_mismatch_S5_2-like"/>
</dbReference>
<dbReference type="Gene3D" id="3.30.565.10">
    <property type="entry name" value="Histidine kinase-like ATPase, C-terminal domain"/>
    <property type="match status" value="1"/>
</dbReference>
<dbReference type="SUPFAM" id="SSF55874">
    <property type="entry name" value="ATPase domain of HSP90 chaperone/DNA topoisomerase II/histidine kinase"/>
    <property type="match status" value="1"/>
</dbReference>
<dbReference type="CDD" id="cd00084">
    <property type="entry name" value="HMG-box_SF"/>
    <property type="match status" value="1"/>
</dbReference>
<evidence type="ECO:0000313" key="6">
    <source>
        <dbReference type="Proteomes" id="UP001359485"/>
    </source>
</evidence>
<comment type="similarity">
    <text evidence="1">Belongs to the DNA mismatch repair MutL/HexB family.</text>
</comment>
<accession>A0ABR1B8W9</accession>
<dbReference type="SUPFAM" id="SSF47095">
    <property type="entry name" value="HMG-box"/>
    <property type="match status" value="1"/>
</dbReference>
<keyword evidence="6" id="KW-1185">Reference proteome</keyword>
<dbReference type="CDD" id="cd00782">
    <property type="entry name" value="MutL_Trans"/>
    <property type="match status" value="1"/>
</dbReference>
<sequence length="964" mass="109491">MSGNIVKQLPPDTVKLITSTQIVTSVSTTVKELFENAIDAGATIIQVRLDNYGLDLIEIKDNGSGISYDNVQRMFLPGYTSKIREFEDLGNLRSYGFRGEALAAICKVAKITLTTKTCLDTLAMTYDIDSTGLPLSSKPTHLNNGTVLTVTHLFSNLPVRRMHLSSKKKMVEELKKTEQTVQSLSLIHPELNVSLVHNKCVVWKKNSVRCLKQSFMQVVSLKTVSKMDHINNLINKINIDLIVPKKNLEEPSELFTNSINGIYVYVNKRPVTCKTLSQPVQEHIFYHFNSLDITQKYSVCLISVNIPPQLIDINLEPNKTKVLLKNELDIIKILDETLLNYYNNGNFHCTALKEITCEENVGEQVENLSTTLDDSVEEHLLKRPRLEPERQEKPPGRSIDRFIKKNWQVDIINEDTATTGVTNTVKISGPTRDPSDAPQSLCSQINKGNCVLTTVEEVTQLNTLLDDQHFQSVITLNNKNSAATRLMERNELQTPQMEKRTLPEWPVRNASKEVLNEVVPETQESVRDEVVPETRESVRDEVVPETQESVLDEVVHETEGSVLDEVRSKTIQEIAAEIENDVDVWSKQVSGVLLKKEINSSPSTSTENAQESICKFDLTIDNISSQMGKKELKTFTKFCRIMRPKIVSEFPKLVFTEVARLLAERWKALTPTEVKYYENLSEIGELNKRSFTEVSKHSEAPKKSHDKSLKTLFEQIKRRNRLSRPPRREVTLVTSLNQIKCSIEKVSPTREEPEERQYKKVGQLQPSHNWLYVRGKEIGHIRHQGLREAITYQKMLASHSVSRKPLDKHILVDQQNLGDDLWQVLISLELEDCEHSSKFRIASDVIVKNGFQIEMEKFDGTGRQPSQFYITEVAAEIPQFGIADLKDALALYAKNGEAGGLTSWRPTSVCSYLTNEAIRLSQSSMAPDMSEIEEMLNTYHLCLRHLPPVCLHSIKYFAPIHYIQ</sequence>
<evidence type="ECO:0000256" key="1">
    <source>
        <dbReference type="ARBA" id="ARBA00006082"/>
    </source>
</evidence>
<evidence type="ECO:0000259" key="4">
    <source>
        <dbReference type="PROSITE" id="PS50118"/>
    </source>
</evidence>
<feature type="DNA-binding region" description="HMG box" evidence="3">
    <location>
        <begin position="628"/>
        <end position="698"/>
    </location>
</feature>